<feature type="region of interest" description="Disordered" evidence="3">
    <location>
        <begin position="102"/>
        <end position="193"/>
    </location>
</feature>
<keyword evidence="1 2" id="KW-0238">DNA-binding</keyword>
<proteinExistence type="predicted"/>
<dbReference type="GeneID" id="42001937"/>
<dbReference type="GO" id="GO:0045944">
    <property type="term" value="P:positive regulation of transcription by RNA polymerase II"/>
    <property type="evidence" value="ECO:0007669"/>
    <property type="project" value="TreeGrafter"/>
</dbReference>
<evidence type="ECO:0000313" key="5">
    <source>
        <dbReference type="EMBL" id="TPX37674.1"/>
    </source>
</evidence>
<accession>A0A507CHX7</accession>
<dbReference type="SUPFAM" id="SSF49417">
    <property type="entry name" value="p53-like transcription factors"/>
    <property type="match status" value="1"/>
</dbReference>
<feature type="DNA-binding region" description="NDT80" evidence="2">
    <location>
        <begin position="158"/>
        <end position="412"/>
    </location>
</feature>
<name>A0A507CHX7_9FUNG</name>
<dbReference type="STRING" id="1806994.A0A507CHX7"/>
<dbReference type="InterPro" id="IPR008967">
    <property type="entry name" value="p53-like_TF_DNA-bd_sf"/>
</dbReference>
<dbReference type="EMBL" id="QEAO01000002">
    <property type="protein sequence ID" value="TPX37674.1"/>
    <property type="molecule type" value="Genomic_DNA"/>
</dbReference>
<protein>
    <recommendedName>
        <fullName evidence="4">NDT80 domain-containing protein</fullName>
    </recommendedName>
</protein>
<dbReference type="GO" id="GO:0003700">
    <property type="term" value="F:DNA-binding transcription factor activity"/>
    <property type="evidence" value="ECO:0007669"/>
    <property type="project" value="UniProtKB-UniRule"/>
</dbReference>
<sequence length="659" mass="72445">MDEESINNHNLKQKEPFRTGVDNHMKQHELFDLENDEFSTTSTPQTAESALLSFHREHPVEVKEEFQDEGGHWNTTEQQPAVQYTVPPNELHGRIITTITTTVIPASEQERNHPSTITATPSPARRKSKRLQGSISTPASSVQSSRSTPSSPSTSPEPEEEDEDHTYRESRRQKSDSSNTGNFLQPPSSNQPPCFFRSTKQLFALYSQDGSQTFNIKIRGKVDRGFFLAEGDWTCYRRNYFQISAGFLCLDSKGATVLAPCAMQSQHAGLVNVKSFSLNLTAMSGDKKVAVVQHTAKRDKGPQLIPQPRVVASGGDPNIPIAPPPTVICTDGLDVKGPSRAMNPSILSFERLQFKNATANNGKRRAQQQYYTLVIELFANIEGISTPKLIATCESVGCIVRGRSPGHYGDKTNGKEGGPVDVRELSPQRPTHHSTRSLARGMPSGISAPPPSPAPSPARYTAFPPTISNLPRRATLSHLGGPFSLATPIVPGDQRRRMSLAVMQPTSPYYNPYYQFPAVAYPQSAAGDLLSSAPPQSPYSHPSPYNYPSPYNNNIGQHRPRSYSITESDMSFASQGTGGASPSSYSDNNGDEDDTMDRFDIDLSEETPATTDTNHIQTFQPSQFAGVGHDLMNQLLTIEDEDEDVELERLLQMVAQTHD</sequence>
<feature type="compositionally biased region" description="Polar residues" evidence="3">
    <location>
        <begin position="176"/>
        <end position="192"/>
    </location>
</feature>
<dbReference type="InterPro" id="IPR037141">
    <property type="entry name" value="NDT80_DNA-bd_dom_sf"/>
</dbReference>
<dbReference type="RefSeq" id="XP_031027585.1">
    <property type="nucleotide sequence ID" value="XM_031166640.1"/>
</dbReference>
<dbReference type="GO" id="GO:0051321">
    <property type="term" value="P:meiotic cell cycle"/>
    <property type="evidence" value="ECO:0007669"/>
    <property type="project" value="TreeGrafter"/>
</dbReference>
<dbReference type="AlphaFoldDB" id="A0A507CHX7"/>
<evidence type="ECO:0000256" key="3">
    <source>
        <dbReference type="SAM" id="MobiDB-lite"/>
    </source>
</evidence>
<dbReference type="PROSITE" id="PS51517">
    <property type="entry name" value="NDT80"/>
    <property type="match status" value="1"/>
</dbReference>
<reference evidence="5 6" key="1">
    <citation type="journal article" date="2019" name="Sci. Rep.">
        <title>Comparative genomics of chytrid fungi reveal insights into the obligate biotrophic and pathogenic lifestyle of Synchytrium endobioticum.</title>
        <authorList>
            <person name="van de Vossenberg B.T.L.H."/>
            <person name="Warris S."/>
            <person name="Nguyen H.D.T."/>
            <person name="van Gent-Pelzer M.P.E."/>
            <person name="Joly D.L."/>
            <person name="van de Geest H.C."/>
            <person name="Bonants P.J.M."/>
            <person name="Smith D.S."/>
            <person name="Levesque C.A."/>
            <person name="van der Lee T.A.J."/>
        </authorList>
    </citation>
    <scope>NUCLEOTIDE SEQUENCE [LARGE SCALE GENOMIC DNA]</scope>
    <source>
        <strain evidence="5 6">JEL517</strain>
    </source>
</reference>
<dbReference type="PANTHER" id="PTHR35144">
    <property type="entry name" value="MEIOSIS-SPECIFIC TRANSCRIPTION FACTOR NDT80"/>
    <property type="match status" value="1"/>
</dbReference>
<dbReference type="PANTHER" id="PTHR35144:SF2">
    <property type="entry name" value="MEIOSIS-SPECIFIC TRANSCRIPTION FACTOR NDT80"/>
    <property type="match status" value="1"/>
</dbReference>
<feature type="region of interest" description="Disordered" evidence="3">
    <location>
        <begin position="1"/>
        <end position="23"/>
    </location>
</feature>
<evidence type="ECO:0000256" key="2">
    <source>
        <dbReference type="PROSITE-ProRule" id="PRU00850"/>
    </source>
</evidence>
<feature type="compositionally biased region" description="Basic and acidic residues" evidence="3">
    <location>
        <begin position="165"/>
        <end position="175"/>
    </location>
</feature>
<keyword evidence="6" id="KW-1185">Reference proteome</keyword>
<dbReference type="Pfam" id="PF05224">
    <property type="entry name" value="NDT80_PhoG"/>
    <property type="match status" value="1"/>
</dbReference>
<feature type="region of interest" description="Disordered" evidence="3">
    <location>
        <begin position="402"/>
        <end position="461"/>
    </location>
</feature>
<feature type="compositionally biased region" description="Polar residues" evidence="3">
    <location>
        <begin position="563"/>
        <end position="588"/>
    </location>
</feature>
<dbReference type="GO" id="GO:0000228">
    <property type="term" value="C:nuclear chromosome"/>
    <property type="evidence" value="ECO:0007669"/>
    <property type="project" value="TreeGrafter"/>
</dbReference>
<evidence type="ECO:0000259" key="4">
    <source>
        <dbReference type="PROSITE" id="PS51517"/>
    </source>
</evidence>
<organism evidence="5 6">
    <name type="scientific">Synchytrium microbalum</name>
    <dbReference type="NCBI Taxonomy" id="1806994"/>
    <lineage>
        <taxon>Eukaryota</taxon>
        <taxon>Fungi</taxon>
        <taxon>Fungi incertae sedis</taxon>
        <taxon>Chytridiomycota</taxon>
        <taxon>Chytridiomycota incertae sedis</taxon>
        <taxon>Chytridiomycetes</taxon>
        <taxon>Synchytriales</taxon>
        <taxon>Synchytriaceae</taxon>
        <taxon>Synchytrium</taxon>
    </lineage>
</organism>
<dbReference type="InterPro" id="IPR024061">
    <property type="entry name" value="NDT80_DNA-bd_dom"/>
</dbReference>
<comment type="caution">
    <text evidence="5">The sequence shown here is derived from an EMBL/GenBank/DDBJ whole genome shotgun (WGS) entry which is preliminary data.</text>
</comment>
<feature type="domain" description="NDT80" evidence="4">
    <location>
        <begin position="158"/>
        <end position="412"/>
    </location>
</feature>
<evidence type="ECO:0000313" key="6">
    <source>
        <dbReference type="Proteomes" id="UP000319731"/>
    </source>
</evidence>
<dbReference type="Gene3D" id="2.60.40.1390">
    <property type="entry name" value="NDT80 DNA-binding domain"/>
    <property type="match status" value="1"/>
</dbReference>
<feature type="compositionally biased region" description="Low complexity" evidence="3">
    <location>
        <begin position="136"/>
        <end position="156"/>
    </location>
</feature>
<dbReference type="InterPro" id="IPR052605">
    <property type="entry name" value="Fungal_trans_regulator"/>
</dbReference>
<feature type="compositionally biased region" description="Basic and acidic residues" evidence="3">
    <location>
        <begin position="12"/>
        <end position="23"/>
    </location>
</feature>
<dbReference type="GO" id="GO:0003677">
    <property type="term" value="F:DNA binding"/>
    <property type="evidence" value="ECO:0007669"/>
    <property type="project" value="UniProtKB-KW"/>
</dbReference>
<dbReference type="OrthoDB" id="2288358at2759"/>
<gene>
    <name evidence="5" type="ORF">SmJEL517_g00711</name>
</gene>
<dbReference type="Proteomes" id="UP000319731">
    <property type="component" value="Unassembled WGS sequence"/>
</dbReference>
<evidence type="ECO:0000256" key="1">
    <source>
        <dbReference type="ARBA" id="ARBA00023125"/>
    </source>
</evidence>
<feature type="region of interest" description="Disordered" evidence="3">
    <location>
        <begin position="529"/>
        <end position="597"/>
    </location>
</feature>
<feature type="compositionally biased region" description="Low complexity" evidence="3">
    <location>
        <begin position="531"/>
        <end position="554"/>
    </location>
</feature>